<feature type="domain" description="CobQ/CobB/MinD/ParA nucleotide binding" evidence="5">
    <location>
        <begin position="1"/>
        <end position="225"/>
    </location>
</feature>
<dbReference type="Pfam" id="PF07685">
    <property type="entry name" value="GATase_3"/>
    <property type="match status" value="1"/>
</dbReference>
<dbReference type="PANTHER" id="PTHR21343:SF1">
    <property type="entry name" value="COBYRIC ACID SYNTHASE"/>
    <property type="match status" value="1"/>
</dbReference>
<feature type="active site" evidence="4">
    <location>
        <position position="456"/>
    </location>
</feature>
<dbReference type="GO" id="GO:0003824">
    <property type="term" value="F:catalytic activity"/>
    <property type="evidence" value="ECO:0007669"/>
    <property type="project" value="InterPro"/>
</dbReference>
<dbReference type="InterPro" id="IPR027417">
    <property type="entry name" value="P-loop_NTPase"/>
</dbReference>
<dbReference type="SUPFAM" id="SSF52317">
    <property type="entry name" value="Class I glutamine amidotransferase-like"/>
    <property type="match status" value="1"/>
</dbReference>
<comment type="function">
    <text evidence="4">Catalyzes amidations at positions B, D, E, and G on adenosylcobyrinic A,C-diamide. NH(2) groups are provided by glutamine, and one molecule of ATP is hydrogenolyzed for each amidation.</text>
</comment>
<dbReference type="CDD" id="cd05389">
    <property type="entry name" value="CobQ_N"/>
    <property type="match status" value="1"/>
</dbReference>
<dbReference type="InterPro" id="IPR033949">
    <property type="entry name" value="CobQ_GATase1"/>
</dbReference>
<evidence type="ECO:0000313" key="8">
    <source>
        <dbReference type="Proteomes" id="UP000503820"/>
    </source>
</evidence>
<evidence type="ECO:0000256" key="1">
    <source>
        <dbReference type="ARBA" id="ARBA00004953"/>
    </source>
</evidence>
<dbReference type="PROSITE" id="PS51274">
    <property type="entry name" value="GATASE_COBBQ"/>
    <property type="match status" value="1"/>
</dbReference>
<organism evidence="7 8">
    <name type="scientific">Desulfovibrio psychrotolerans</name>
    <dbReference type="NCBI Taxonomy" id="415242"/>
    <lineage>
        <taxon>Bacteria</taxon>
        <taxon>Pseudomonadati</taxon>
        <taxon>Thermodesulfobacteriota</taxon>
        <taxon>Desulfovibrionia</taxon>
        <taxon>Desulfovibrionales</taxon>
        <taxon>Desulfovibrionaceae</taxon>
        <taxon>Desulfovibrio</taxon>
    </lineage>
</organism>
<dbReference type="NCBIfam" id="TIGR00313">
    <property type="entry name" value="cobQ"/>
    <property type="match status" value="1"/>
</dbReference>
<reference evidence="7 8" key="1">
    <citation type="submission" date="2020-05" db="EMBL/GenBank/DDBJ databases">
        <title>Draft genome sequence of Desulfovibrio psychrotolerans JS1T.</title>
        <authorList>
            <person name="Ueno A."/>
            <person name="Tamazawa S."/>
            <person name="Tamamura S."/>
            <person name="Murakami T."/>
            <person name="Kiyama T."/>
            <person name="Inomata H."/>
            <person name="Amano Y."/>
            <person name="Miyakawa K."/>
            <person name="Tamaki H."/>
            <person name="Naganuma T."/>
            <person name="Kaneko K."/>
        </authorList>
    </citation>
    <scope>NUCLEOTIDE SEQUENCE [LARGE SCALE GENOMIC DNA]</scope>
    <source>
        <strain evidence="7 8">JS1</strain>
    </source>
</reference>
<dbReference type="AlphaFoldDB" id="A0A7J0BQI7"/>
<evidence type="ECO:0000313" key="7">
    <source>
        <dbReference type="EMBL" id="GFM35918.1"/>
    </source>
</evidence>
<protein>
    <recommendedName>
        <fullName evidence="4">Cobyric acid synthase</fullName>
    </recommendedName>
</protein>
<name>A0A7J0BQI7_9BACT</name>
<dbReference type="Gene3D" id="3.40.50.300">
    <property type="entry name" value="P-loop containing nucleotide triphosphate hydrolases"/>
    <property type="match status" value="1"/>
</dbReference>
<feature type="domain" description="CobB/CobQ-like glutamine amidotransferase" evidence="6">
    <location>
        <begin position="263"/>
        <end position="463"/>
    </location>
</feature>
<sequence length="519" mass="55011">MLQGTSSNAGKSVLTAALCRILLQDGFSVAPFKAQNMALNSFVTPDGREIGRAQAVQAAACRLEPDARMNPVLLKPNSDTGSQVIVMGHPVGNMRVKEYTAYKAQAFSTVCTAYDSLAAEHDILVLEGAGSPAEINLKAHDIVNMRMAQYARAKVLLVADIDRGGVFASLVGTMELLDGWERDLVAGFVLNRFRGDASLLDPALAYTTRRTGKPFLGVVPEITALGLPEEDSVSFREGLGGRTLRRDALRIEAGTAGIAGVVDIALVDLPHIANFTDVDALAGEPDVSLRVVRHPGELGQPDCVILPGSKNTLGDLAWLRTSGLADALLACADARTGSSDKLGGPEIVGICGGLQMLGQRVEDPHSVESDRAAGLVCSSGAGLGLLAVHTVMGADKVLARVTATHTEFGLPLRGYEIHHGQTRVTDSSETRACVVADDGPPIGYTNDRGVWGTYLHGLFDADAFRRAFIDRLRVRRGLPPVGRVVAPYGLEPALDRLADAVRAALDMEAVYRLLGIAPR</sequence>
<gene>
    <name evidence="4 7" type="primary">cobQ</name>
    <name evidence="7" type="ORF">DSM19430T_06020</name>
</gene>
<keyword evidence="8" id="KW-1185">Reference proteome</keyword>
<evidence type="ECO:0000259" key="6">
    <source>
        <dbReference type="Pfam" id="PF07685"/>
    </source>
</evidence>
<dbReference type="InterPro" id="IPR011698">
    <property type="entry name" value="GATase_3"/>
</dbReference>
<dbReference type="Gene3D" id="3.40.50.880">
    <property type="match status" value="1"/>
</dbReference>
<dbReference type="InterPro" id="IPR047045">
    <property type="entry name" value="CobQ_N"/>
</dbReference>
<feature type="active site" description="Nucleophile" evidence="4">
    <location>
        <position position="351"/>
    </location>
</feature>
<comment type="caution">
    <text evidence="7">The sequence shown here is derived from an EMBL/GenBank/DDBJ whole genome shotgun (WGS) entry which is preliminary data.</text>
</comment>
<comment type="similarity">
    <text evidence="4">Belongs to the CobB/CobQ family. CobQ subfamily.</text>
</comment>
<keyword evidence="3 4" id="KW-0315">Glutamine amidotransferase</keyword>
<accession>A0A7J0BQI7</accession>
<dbReference type="RefSeq" id="WP_174408881.1">
    <property type="nucleotide sequence ID" value="NZ_BLVP01000002.1"/>
</dbReference>
<dbReference type="CDD" id="cd01750">
    <property type="entry name" value="GATase1_CobQ"/>
    <property type="match status" value="1"/>
</dbReference>
<comment type="pathway">
    <text evidence="1 4">Cofactor biosynthesis; adenosylcobalamin biosynthesis.</text>
</comment>
<dbReference type="InterPro" id="IPR004459">
    <property type="entry name" value="CobQ_synth"/>
</dbReference>
<dbReference type="EMBL" id="BLVP01000002">
    <property type="protein sequence ID" value="GFM35918.1"/>
    <property type="molecule type" value="Genomic_DNA"/>
</dbReference>
<proteinExistence type="inferred from homology"/>
<dbReference type="Pfam" id="PF01656">
    <property type="entry name" value="CbiA"/>
    <property type="match status" value="1"/>
</dbReference>
<dbReference type="InterPro" id="IPR029062">
    <property type="entry name" value="Class_I_gatase-like"/>
</dbReference>
<dbReference type="HAMAP" id="MF_00028">
    <property type="entry name" value="CobQ"/>
    <property type="match status" value="1"/>
</dbReference>
<evidence type="ECO:0000256" key="4">
    <source>
        <dbReference type="HAMAP-Rule" id="MF_00028"/>
    </source>
</evidence>
<dbReference type="NCBIfam" id="NF001989">
    <property type="entry name" value="PRK00784.1"/>
    <property type="match status" value="1"/>
</dbReference>
<dbReference type="InterPro" id="IPR002586">
    <property type="entry name" value="CobQ/CobB/MinD/ParA_Nub-bd_dom"/>
</dbReference>
<evidence type="ECO:0000259" key="5">
    <source>
        <dbReference type="Pfam" id="PF01656"/>
    </source>
</evidence>
<evidence type="ECO:0000256" key="3">
    <source>
        <dbReference type="ARBA" id="ARBA00022962"/>
    </source>
</evidence>
<dbReference type="Proteomes" id="UP000503820">
    <property type="component" value="Unassembled WGS sequence"/>
</dbReference>
<keyword evidence="2 4" id="KW-0169">Cobalamin biosynthesis</keyword>
<evidence type="ECO:0000256" key="2">
    <source>
        <dbReference type="ARBA" id="ARBA00022573"/>
    </source>
</evidence>
<dbReference type="GO" id="GO:0015420">
    <property type="term" value="F:ABC-type vitamin B12 transporter activity"/>
    <property type="evidence" value="ECO:0007669"/>
    <property type="project" value="UniProtKB-UniRule"/>
</dbReference>
<dbReference type="SUPFAM" id="SSF52540">
    <property type="entry name" value="P-loop containing nucleoside triphosphate hydrolases"/>
    <property type="match status" value="1"/>
</dbReference>
<dbReference type="PANTHER" id="PTHR21343">
    <property type="entry name" value="DETHIOBIOTIN SYNTHETASE"/>
    <property type="match status" value="1"/>
</dbReference>
<dbReference type="GO" id="GO:0009236">
    <property type="term" value="P:cobalamin biosynthetic process"/>
    <property type="evidence" value="ECO:0007669"/>
    <property type="project" value="UniProtKB-UniRule"/>
</dbReference>
<dbReference type="UniPathway" id="UPA00148"/>